<evidence type="ECO:0007829" key="5">
    <source>
        <dbReference type="PeptideAtlas" id="A0A804UJF2"/>
    </source>
</evidence>
<protein>
    <recommendedName>
        <fullName evidence="2">Non-reducing end beta-L-arabinofuranosidase-like GH127 catalytic domain-containing protein</fullName>
    </recommendedName>
</protein>
<feature type="region of interest" description="Disordered" evidence="1">
    <location>
        <begin position="1"/>
        <end position="22"/>
    </location>
</feature>
<feature type="region of interest" description="Disordered" evidence="1">
    <location>
        <begin position="363"/>
        <end position="388"/>
    </location>
</feature>
<evidence type="ECO:0000259" key="2">
    <source>
        <dbReference type="Pfam" id="PF07944"/>
    </source>
</evidence>
<dbReference type="SUPFAM" id="SSF48208">
    <property type="entry name" value="Six-hairpin glycosidases"/>
    <property type="match status" value="1"/>
</dbReference>
<accession>A0A804UJF2</accession>
<reference evidence="3" key="3">
    <citation type="submission" date="2021-05" db="UniProtKB">
        <authorList>
            <consortium name="EnsemblPlants"/>
        </authorList>
    </citation>
    <scope>IDENTIFICATION</scope>
    <source>
        <strain evidence="3">cv. B73</strain>
    </source>
</reference>
<feature type="compositionally biased region" description="Basic and acidic residues" evidence="1">
    <location>
        <begin position="363"/>
        <end position="382"/>
    </location>
</feature>
<keyword evidence="4" id="KW-1185">Reference proteome</keyword>
<dbReference type="PANTHER" id="PTHR31151:SF0">
    <property type="entry name" value="PROLINE-TRNA LIGASE (DUF1680)"/>
    <property type="match status" value="1"/>
</dbReference>
<dbReference type="InterPro" id="IPR012878">
    <property type="entry name" value="Beta-AFase-like_GH127_cat"/>
</dbReference>
<dbReference type="EnsemblPlants" id="Zm00001eb388340_T003">
    <property type="protein sequence ID" value="Zm00001eb388340_P003"/>
    <property type="gene ID" value="Zm00001eb388340"/>
</dbReference>
<dbReference type="GO" id="GO:0005975">
    <property type="term" value="P:carbohydrate metabolic process"/>
    <property type="evidence" value="ECO:0007669"/>
    <property type="project" value="InterPro"/>
</dbReference>
<evidence type="ECO:0000313" key="4">
    <source>
        <dbReference type="Proteomes" id="UP000007305"/>
    </source>
</evidence>
<reference evidence="4" key="1">
    <citation type="journal article" date="2009" name="Science">
        <title>The B73 maize genome: complexity, diversity, and dynamics.</title>
        <authorList>
            <person name="Schnable P.S."/>
            <person name="Ware D."/>
            <person name="Fulton R.S."/>
            <person name="Stein J.C."/>
            <person name="Wei F."/>
            <person name="Pasternak S."/>
            <person name="Liang C."/>
            <person name="Zhang J."/>
            <person name="Fulton L."/>
            <person name="Graves T.A."/>
            <person name="Minx P."/>
            <person name="Reily A.D."/>
            <person name="Courtney L."/>
            <person name="Kruchowski S.S."/>
            <person name="Tomlinson C."/>
            <person name="Strong C."/>
            <person name="Delehaunty K."/>
            <person name="Fronick C."/>
            <person name="Courtney B."/>
            <person name="Rock S.M."/>
            <person name="Belter E."/>
            <person name="Du F."/>
            <person name="Kim K."/>
            <person name="Abbott R.M."/>
            <person name="Cotton M."/>
            <person name="Levy A."/>
            <person name="Marchetto P."/>
            <person name="Ochoa K."/>
            <person name="Jackson S.M."/>
            <person name="Gillam B."/>
            <person name="Chen W."/>
            <person name="Yan L."/>
            <person name="Higginbotham J."/>
            <person name="Cardenas M."/>
            <person name="Waligorski J."/>
            <person name="Applebaum E."/>
            <person name="Phelps L."/>
            <person name="Falcone J."/>
            <person name="Kanchi K."/>
            <person name="Thane T."/>
            <person name="Scimone A."/>
            <person name="Thane N."/>
            <person name="Henke J."/>
            <person name="Wang T."/>
            <person name="Ruppert J."/>
            <person name="Shah N."/>
            <person name="Rotter K."/>
            <person name="Hodges J."/>
            <person name="Ingenthron E."/>
            <person name="Cordes M."/>
            <person name="Kohlberg S."/>
            <person name="Sgro J."/>
            <person name="Delgado B."/>
            <person name="Mead K."/>
            <person name="Chinwalla A."/>
            <person name="Leonard S."/>
            <person name="Crouse K."/>
            <person name="Collura K."/>
            <person name="Kudrna D."/>
            <person name="Currie J."/>
            <person name="He R."/>
            <person name="Angelova A."/>
            <person name="Rajasekar S."/>
            <person name="Mueller T."/>
            <person name="Lomeli R."/>
            <person name="Scara G."/>
            <person name="Ko A."/>
            <person name="Delaney K."/>
            <person name="Wissotski M."/>
            <person name="Lopez G."/>
            <person name="Campos D."/>
            <person name="Braidotti M."/>
            <person name="Ashley E."/>
            <person name="Golser W."/>
            <person name="Kim H."/>
            <person name="Lee S."/>
            <person name="Lin J."/>
            <person name="Dujmic Z."/>
            <person name="Kim W."/>
            <person name="Talag J."/>
            <person name="Zuccolo A."/>
            <person name="Fan C."/>
            <person name="Sebastian A."/>
            <person name="Kramer M."/>
            <person name="Spiegel L."/>
            <person name="Nascimento L."/>
            <person name="Zutavern T."/>
            <person name="Miller B."/>
            <person name="Ambroise C."/>
            <person name="Muller S."/>
            <person name="Spooner W."/>
            <person name="Narechania A."/>
            <person name="Ren L."/>
            <person name="Wei S."/>
            <person name="Kumari S."/>
            <person name="Faga B."/>
            <person name="Levy M.J."/>
            <person name="McMahan L."/>
            <person name="Van Buren P."/>
            <person name="Vaughn M.W."/>
            <person name="Ying K."/>
            <person name="Yeh C.-T."/>
            <person name="Emrich S.J."/>
            <person name="Jia Y."/>
            <person name="Kalyanaraman A."/>
            <person name="Hsia A.-P."/>
            <person name="Barbazuk W.B."/>
            <person name="Baucom R.S."/>
            <person name="Brutnell T.P."/>
            <person name="Carpita N.C."/>
            <person name="Chaparro C."/>
            <person name="Chia J.-M."/>
            <person name="Deragon J.-M."/>
            <person name="Estill J.C."/>
            <person name="Fu Y."/>
            <person name="Jeddeloh J.A."/>
            <person name="Han Y."/>
            <person name="Lee H."/>
            <person name="Li P."/>
            <person name="Lisch D.R."/>
            <person name="Liu S."/>
            <person name="Liu Z."/>
            <person name="Nagel D.H."/>
            <person name="McCann M.C."/>
            <person name="SanMiguel P."/>
            <person name="Myers A.M."/>
            <person name="Nettleton D."/>
            <person name="Nguyen J."/>
            <person name="Penning B.W."/>
            <person name="Ponnala L."/>
            <person name="Schneider K.L."/>
            <person name="Schwartz D.C."/>
            <person name="Sharma A."/>
            <person name="Soderlund C."/>
            <person name="Springer N.M."/>
            <person name="Sun Q."/>
            <person name="Wang H."/>
            <person name="Waterman M."/>
            <person name="Westerman R."/>
            <person name="Wolfgruber T.K."/>
            <person name="Yang L."/>
            <person name="Yu Y."/>
            <person name="Zhang L."/>
            <person name="Zhou S."/>
            <person name="Zhu Q."/>
            <person name="Bennetzen J.L."/>
            <person name="Dawe R.K."/>
            <person name="Jiang J."/>
            <person name="Jiang N."/>
            <person name="Presting G.G."/>
            <person name="Wessler S.R."/>
            <person name="Aluru S."/>
            <person name="Martienssen R.A."/>
            <person name="Clifton S.W."/>
            <person name="McCombie W.R."/>
            <person name="Wing R.A."/>
            <person name="Wilson R.K."/>
        </authorList>
    </citation>
    <scope>NUCLEOTIDE SEQUENCE [LARGE SCALE GENOMIC DNA]</scope>
    <source>
        <strain evidence="4">cv. B73</strain>
    </source>
</reference>
<dbReference type="Pfam" id="PF07944">
    <property type="entry name" value="Beta-AFase-like_GH127_cat"/>
    <property type="match status" value="1"/>
</dbReference>
<keyword evidence="5" id="KW-1267">Proteomics identification</keyword>
<dbReference type="Proteomes" id="UP000007305">
    <property type="component" value="Chromosome 9"/>
</dbReference>
<dbReference type="PANTHER" id="PTHR31151">
    <property type="entry name" value="PROLINE-TRNA LIGASE (DUF1680)"/>
    <property type="match status" value="1"/>
</dbReference>
<dbReference type="InterPro" id="IPR008928">
    <property type="entry name" value="6-hairpin_glycosidase_sf"/>
</dbReference>
<dbReference type="AlphaFoldDB" id="A0A804UJF2"/>
<name>A0A804UJF2_MAIZE</name>
<gene>
    <name evidence="3" type="primary">LOC103638805</name>
</gene>
<organism evidence="3 4">
    <name type="scientific">Zea mays</name>
    <name type="common">Maize</name>
    <dbReference type="NCBI Taxonomy" id="4577"/>
    <lineage>
        <taxon>Eukaryota</taxon>
        <taxon>Viridiplantae</taxon>
        <taxon>Streptophyta</taxon>
        <taxon>Embryophyta</taxon>
        <taxon>Tracheophyta</taxon>
        <taxon>Spermatophyta</taxon>
        <taxon>Magnoliopsida</taxon>
        <taxon>Liliopsida</taxon>
        <taxon>Poales</taxon>
        <taxon>Poaceae</taxon>
        <taxon>PACMAD clade</taxon>
        <taxon>Panicoideae</taxon>
        <taxon>Andropogonodae</taxon>
        <taxon>Andropogoneae</taxon>
        <taxon>Tripsacinae</taxon>
        <taxon>Zea</taxon>
    </lineage>
</organism>
<dbReference type="Gramene" id="Zm00001eb388340_T003">
    <property type="protein sequence ID" value="Zm00001eb388340_P003"/>
    <property type="gene ID" value="Zm00001eb388340"/>
</dbReference>
<proteinExistence type="evidence at protein level"/>
<feature type="domain" description="Non-reducing end beta-L-arabinofuranosidase-like GH127 catalytic" evidence="2">
    <location>
        <begin position="44"/>
        <end position="341"/>
    </location>
</feature>
<evidence type="ECO:0000256" key="1">
    <source>
        <dbReference type="SAM" id="MobiDB-lite"/>
    </source>
</evidence>
<sequence length="429" mass="47740">MLYRSLKGQQQQQPVGGGTAAAGSTPFLEEVSLHDVRLDPDGDVAYGRAQQTNLEYLLLLDVDRLVWSFRSQAGLPAPGTPYGGWEKPDSELRGHFVGHYLSATAKMWASTHNGTLAGRMSAVVDALDECQRAGGTGYLSAFPAEFFDRFEAIKPVWAPYYTIHKIMQGLLDQHVVAGNGKALRMLVAMADYFAGRVRNVIQRYSIERHWTSLNEETGGMNDVLYQLYTITHDQRHLVLAHLFDKPCFLGLLAVQADSLSNFHANTHIPVVIGGQMRYEVTGDPLYKEIATFFMDTVNSSHAYATGGTSVSEFWSNPKRLAEALTTETEESCTTYNMLKLAGFAPSVQMDEGDRVRGLLRASADQRRAEHPEGQGPRSDDLHAAPGPREIQGEELPWLGNSVRIVLVLLWHWDRIVLQAGRFHLLRGER</sequence>
<reference evidence="3" key="2">
    <citation type="submission" date="2019-07" db="EMBL/GenBank/DDBJ databases">
        <authorList>
            <person name="Seetharam A."/>
            <person name="Woodhouse M."/>
            <person name="Cannon E."/>
        </authorList>
    </citation>
    <scope>NUCLEOTIDE SEQUENCE [LARGE SCALE GENOMIC DNA]</scope>
    <source>
        <strain evidence="3">cv. B73</strain>
    </source>
</reference>
<evidence type="ECO:0000313" key="3">
    <source>
        <dbReference type="EnsemblPlants" id="Zm00001eb388340_P003"/>
    </source>
</evidence>